<dbReference type="InterPro" id="IPR013087">
    <property type="entry name" value="Znf_C2H2_type"/>
</dbReference>
<proteinExistence type="predicted"/>
<dbReference type="AlphaFoldDB" id="A0A9Q1R9H5"/>
<feature type="domain" description="C2H2-type" evidence="2">
    <location>
        <begin position="131"/>
        <end position="151"/>
    </location>
</feature>
<feature type="compositionally biased region" description="Polar residues" evidence="1">
    <location>
        <begin position="36"/>
        <end position="48"/>
    </location>
</feature>
<dbReference type="Pfam" id="PF13912">
    <property type="entry name" value="zf-C2H2_6"/>
    <property type="match status" value="1"/>
</dbReference>
<feature type="compositionally biased region" description="Polar residues" evidence="1">
    <location>
        <begin position="1"/>
        <end position="22"/>
    </location>
</feature>
<evidence type="ECO:0000313" key="4">
    <source>
        <dbReference type="Proteomes" id="UP001152561"/>
    </source>
</evidence>
<organism evidence="3 4">
    <name type="scientific">Anisodus acutangulus</name>
    <dbReference type="NCBI Taxonomy" id="402998"/>
    <lineage>
        <taxon>Eukaryota</taxon>
        <taxon>Viridiplantae</taxon>
        <taxon>Streptophyta</taxon>
        <taxon>Embryophyta</taxon>
        <taxon>Tracheophyta</taxon>
        <taxon>Spermatophyta</taxon>
        <taxon>Magnoliopsida</taxon>
        <taxon>eudicotyledons</taxon>
        <taxon>Gunneridae</taxon>
        <taxon>Pentapetalae</taxon>
        <taxon>asterids</taxon>
        <taxon>lamiids</taxon>
        <taxon>Solanales</taxon>
        <taxon>Solanaceae</taxon>
        <taxon>Solanoideae</taxon>
        <taxon>Hyoscyameae</taxon>
        <taxon>Anisodus</taxon>
    </lineage>
</organism>
<feature type="region of interest" description="Disordered" evidence="1">
    <location>
        <begin position="1"/>
        <end position="123"/>
    </location>
</feature>
<reference evidence="4" key="1">
    <citation type="journal article" date="2023" name="Proc. Natl. Acad. Sci. U.S.A.">
        <title>Genomic and structural basis for evolution of tropane alkaloid biosynthesis.</title>
        <authorList>
            <person name="Wanga Y.-J."/>
            <person name="Taina T."/>
            <person name="Yua J.-Y."/>
            <person name="Lia J."/>
            <person name="Xua B."/>
            <person name="Chenc J."/>
            <person name="D'Auriad J.C."/>
            <person name="Huanga J.-P."/>
            <person name="Huanga S.-X."/>
        </authorList>
    </citation>
    <scope>NUCLEOTIDE SEQUENCE [LARGE SCALE GENOMIC DNA]</scope>
    <source>
        <strain evidence="4">cv. KIB-2019</strain>
    </source>
</reference>
<dbReference type="OrthoDB" id="1305943at2759"/>
<name>A0A9Q1R9H5_9SOLA</name>
<feature type="compositionally biased region" description="Low complexity" evidence="1">
    <location>
        <begin position="55"/>
        <end position="79"/>
    </location>
</feature>
<comment type="caution">
    <text evidence="3">The sequence shown here is derived from an EMBL/GenBank/DDBJ whole genome shotgun (WGS) entry which is preliminary data.</text>
</comment>
<dbReference type="Proteomes" id="UP001152561">
    <property type="component" value="Unassembled WGS sequence"/>
</dbReference>
<dbReference type="PROSITE" id="PS00028">
    <property type="entry name" value="ZINC_FINGER_C2H2_1"/>
    <property type="match status" value="1"/>
</dbReference>
<sequence length="224" mass="23431">MTNTGGSNDQGASENPQSSTRASPPPPATHCPATPVNGTPANPTTITIAGTKIFTSSSASAGGSSTAISASIGVGSSRSDVPPRKRGSMLCAGEGSTRGGAGEGDQPRNVRPNVPPSQPEPVAVPVEQRRCSVCQRVFGTVKGLFGHMNCHPDRGWKGVYPPPTFNREEEFADLQAQMKPNTEVADVVPVPPVLLPDLNISEPAPEWRITPLLLLFLTDFPLSD</sequence>
<gene>
    <name evidence="3" type="ORF">K7X08_017339</name>
</gene>
<accession>A0A9Q1R9H5</accession>
<evidence type="ECO:0000313" key="3">
    <source>
        <dbReference type="EMBL" id="KAJ8544756.1"/>
    </source>
</evidence>
<dbReference type="EMBL" id="JAJAGQ010000013">
    <property type="protein sequence ID" value="KAJ8544756.1"/>
    <property type="molecule type" value="Genomic_DNA"/>
</dbReference>
<dbReference type="PANTHER" id="PTHR47591">
    <property type="entry name" value="ZINC FINGER PROTEIN ZAT2-RELATED"/>
    <property type="match status" value="1"/>
</dbReference>
<evidence type="ECO:0000256" key="1">
    <source>
        <dbReference type="SAM" id="MobiDB-lite"/>
    </source>
</evidence>
<dbReference type="PANTHER" id="PTHR47591:SF1">
    <property type="entry name" value="ZINC FINGER PROTEIN ZAT2-RELATED"/>
    <property type="match status" value="1"/>
</dbReference>
<protein>
    <recommendedName>
        <fullName evidence="2">C2H2-type domain-containing protein</fullName>
    </recommendedName>
</protein>
<keyword evidence="4" id="KW-1185">Reference proteome</keyword>
<evidence type="ECO:0000259" key="2">
    <source>
        <dbReference type="PROSITE" id="PS00028"/>
    </source>
</evidence>